<organism evidence="1 2">
    <name type="scientific">Caligus rogercresseyi</name>
    <name type="common">Sea louse</name>
    <dbReference type="NCBI Taxonomy" id="217165"/>
    <lineage>
        <taxon>Eukaryota</taxon>
        <taxon>Metazoa</taxon>
        <taxon>Ecdysozoa</taxon>
        <taxon>Arthropoda</taxon>
        <taxon>Crustacea</taxon>
        <taxon>Multicrustacea</taxon>
        <taxon>Hexanauplia</taxon>
        <taxon>Copepoda</taxon>
        <taxon>Siphonostomatoida</taxon>
        <taxon>Caligidae</taxon>
        <taxon>Caligus</taxon>
    </lineage>
</organism>
<protein>
    <submittedName>
        <fullName evidence="1">Uncharacterized protein</fullName>
    </submittedName>
</protein>
<accession>A0A7T8KB23</accession>
<keyword evidence="2" id="KW-1185">Reference proteome</keyword>
<evidence type="ECO:0000313" key="1">
    <source>
        <dbReference type="EMBL" id="QQP52376.1"/>
    </source>
</evidence>
<sequence>MTASTRRRKAVHNVSHVVLAHGISLLVDGGLQILEIAIAASAGLGFHLPPDTVIQRVEIWTLRRPEVLGLELVPHLAGRRTRSFPTSS</sequence>
<evidence type="ECO:0000313" key="2">
    <source>
        <dbReference type="Proteomes" id="UP000595437"/>
    </source>
</evidence>
<dbReference type="EMBL" id="CP045892">
    <property type="protein sequence ID" value="QQP52376.1"/>
    <property type="molecule type" value="Genomic_DNA"/>
</dbReference>
<dbReference type="AlphaFoldDB" id="A0A7T8KB23"/>
<gene>
    <name evidence="1" type="ORF">FKW44_004516</name>
</gene>
<proteinExistence type="predicted"/>
<reference evidence="2" key="1">
    <citation type="submission" date="2021-01" db="EMBL/GenBank/DDBJ databases">
        <title>Caligus Genome Assembly.</title>
        <authorList>
            <person name="Gallardo-Escarate C."/>
        </authorList>
    </citation>
    <scope>NUCLEOTIDE SEQUENCE [LARGE SCALE GENOMIC DNA]</scope>
</reference>
<name>A0A7T8KB23_CALRO</name>
<dbReference type="Proteomes" id="UP000595437">
    <property type="component" value="Chromosome 3"/>
</dbReference>